<dbReference type="Proteomes" id="UP000002384">
    <property type="component" value="Chromosome"/>
</dbReference>
<dbReference type="EMBL" id="CP001291">
    <property type="protein sequence ID" value="ACK68579.1"/>
    <property type="molecule type" value="Genomic_DNA"/>
</dbReference>
<accession>B7K996</accession>
<keyword evidence="2" id="KW-1185">Reference proteome</keyword>
<evidence type="ECO:0000313" key="1">
    <source>
        <dbReference type="EMBL" id="ACK68579.1"/>
    </source>
</evidence>
<name>B7K996_GLOC7</name>
<dbReference type="RefSeq" id="WP_012597530.1">
    <property type="nucleotide sequence ID" value="NC_011729.1"/>
</dbReference>
<dbReference type="HOGENOM" id="CLU_2896579_0_0_3"/>
<sequence length="62" mass="6813">MLQDPGTQGTIVECYENPEGYAVDLAIPDDRLVGGFAYENVIINSHQLEIVNTANAFSQTNR</sequence>
<gene>
    <name evidence="1" type="ordered locus">PCC7424_0109</name>
</gene>
<dbReference type="OrthoDB" id="459915at2"/>
<proteinExistence type="predicted"/>
<dbReference type="STRING" id="65393.PCC7424_0109"/>
<protein>
    <submittedName>
        <fullName evidence="1">Uncharacterized protein</fullName>
    </submittedName>
</protein>
<reference evidence="2" key="1">
    <citation type="journal article" date="2011" name="MBio">
        <title>Novel metabolic attributes of the genus Cyanothece, comprising a group of unicellular nitrogen-fixing Cyanobacteria.</title>
        <authorList>
            <person name="Bandyopadhyay A."/>
            <person name="Elvitigala T."/>
            <person name="Welsh E."/>
            <person name="Stockel J."/>
            <person name="Liberton M."/>
            <person name="Min H."/>
            <person name="Sherman L.A."/>
            <person name="Pakrasi H.B."/>
        </authorList>
    </citation>
    <scope>NUCLEOTIDE SEQUENCE [LARGE SCALE GENOMIC DNA]</scope>
    <source>
        <strain evidence="2">PCC 7424</strain>
    </source>
</reference>
<organism evidence="1 2">
    <name type="scientific">Gloeothece citriformis (strain PCC 7424)</name>
    <name type="common">Cyanothece sp. (strain PCC 7424)</name>
    <dbReference type="NCBI Taxonomy" id="65393"/>
    <lineage>
        <taxon>Bacteria</taxon>
        <taxon>Bacillati</taxon>
        <taxon>Cyanobacteriota</taxon>
        <taxon>Cyanophyceae</taxon>
        <taxon>Oscillatoriophycideae</taxon>
        <taxon>Chroococcales</taxon>
        <taxon>Aphanothecaceae</taxon>
        <taxon>Gloeothece</taxon>
        <taxon>Gloeothece citriformis</taxon>
    </lineage>
</organism>
<dbReference type="KEGG" id="cyc:PCC7424_0109"/>
<dbReference type="AlphaFoldDB" id="B7K996"/>
<evidence type="ECO:0000313" key="2">
    <source>
        <dbReference type="Proteomes" id="UP000002384"/>
    </source>
</evidence>
<dbReference type="eggNOG" id="ENOG5033576">
    <property type="taxonomic scope" value="Bacteria"/>
</dbReference>